<evidence type="ECO:0000256" key="6">
    <source>
        <dbReference type="ARBA" id="ARBA00022741"/>
    </source>
</evidence>
<evidence type="ECO:0000313" key="11">
    <source>
        <dbReference type="EMBL" id="MEA5391808.1"/>
    </source>
</evidence>
<evidence type="ECO:0000256" key="3">
    <source>
        <dbReference type="ARBA" id="ARBA00022679"/>
    </source>
</evidence>
<protein>
    <submittedName>
        <fullName evidence="11">Nucleotidyltransferase family protein</fullName>
    </submittedName>
</protein>
<keyword evidence="2" id="KW-1277">Toxin-antitoxin system</keyword>
<keyword evidence="4" id="KW-0548">Nucleotidyltransferase</keyword>
<keyword evidence="6" id="KW-0547">Nucleotide-binding</keyword>
<dbReference type="InterPro" id="IPR052038">
    <property type="entry name" value="Type-VII_TA_antitoxin"/>
</dbReference>
<evidence type="ECO:0000256" key="1">
    <source>
        <dbReference type="ARBA" id="ARBA00001946"/>
    </source>
</evidence>
<sequence>MTRTAPPTPLTAEEVLNRLRQRQLDWHRRFHVVELGLFGSVARGDARPDSDLDVWVQLDPLTPYALVHLKQELEELMQCPVDLVRLRERMAPTLRKRIEQEGLTA</sequence>
<dbReference type="RefSeq" id="WP_323305795.1">
    <property type="nucleotide sequence ID" value="NZ_JAYGHX010000006.1"/>
</dbReference>
<keyword evidence="12" id="KW-1185">Reference proteome</keyword>
<organism evidence="11 12">
    <name type="scientific">Cyanobium gracile UHCC 0139</name>
    <dbReference type="NCBI Taxonomy" id="3110308"/>
    <lineage>
        <taxon>Bacteria</taxon>
        <taxon>Bacillati</taxon>
        <taxon>Cyanobacteriota</taxon>
        <taxon>Cyanophyceae</taxon>
        <taxon>Synechococcales</taxon>
        <taxon>Prochlorococcaceae</taxon>
        <taxon>Cyanobium</taxon>
    </lineage>
</organism>
<dbReference type="Pfam" id="PF01909">
    <property type="entry name" value="NTP_transf_2"/>
    <property type="match status" value="1"/>
</dbReference>
<keyword evidence="8" id="KW-0460">Magnesium</keyword>
<evidence type="ECO:0000256" key="9">
    <source>
        <dbReference type="ARBA" id="ARBA00038276"/>
    </source>
</evidence>
<comment type="caution">
    <text evidence="11">The sequence shown here is derived from an EMBL/GenBank/DDBJ whole genome shotgun (WGS) entry which is preliminary data.</text>
</comment>
<dbReference type="PANTHER" id="PTHR33571">
    <property type="entry name" value="SSL8005 PROTEIN"/>
    <property type="match status" value="1"/>
</dbReference>
<comment type="similarity">
    <text evidence="9">Belongs to the MntA antitoxin family.</text>
</comment>
<comment type="cofactor">
    <cofactor evidence="1">
        <name>Mg(2+)</name>
        <dbReference type="ChEBI" id="CHEBI:18420"/>
    </cofactor>
</comment>
<dbReference type="Proteomes" id="UP001304461">
    <property type="component" value="Unassembled WGS sequence"/>
</dbReference>
<evidence type="ECO:0000256" key="2">
    <source>
        <dbReference type="ARBA" id="ARBA00022649"/>
    </source>
</evidence>
<evidence type="ECO:0000256" key="8">
    <source>
        <dbReference type="ARBA" id="ARBA00022842"/>
    </source>
</evidence>
<feature type="domain" description="Polymerase nucleotidyl transferase" evidence="10">
    <location>
        <begin position="24"/>
        <end position="101"/>
    </location>
</feature>
<dbReference type="InterPro" id="IPR043519">
    <property type="entry name" value="NT_sf"/>
</dbReference>
<evidence type="ECO:0000256" key="4">
    <source>
        <dbReference type="ARBA" id="ARBA00022695"/>
    </source>
</evidence>
<dbReference type="InterPro" id="IPR002934">
    <property type="entry name" value="Polymerase_NTP_transf_dom"/>
</dbReference>
<gene>
    <name evidence="11" type="ORF">VB738_11130</name>
</gene>
<keyword evidence="7" id="KW-0067">ATP-binding</keyword>
<accession>A0ABU5RVL4</accession>
<evidence type="ECO:0000259" key="10">
    <source>
        <dbReference type="Pfam" id="PF01909"/>
    </source>
</evidence>
<evidence type="ECO:0000256" key="5">
    <source>
        <dbReference type="ARBA" id="ARBA00022723"/>
    </source>
</evidence>
<name>A0ABU5RVL4_9CYAN</name>
<evidence type="ECO:0000313" key="12">
    <source>
        <dbReference type="Proteomes" id="UP001304461"/>
    </source>
</evidence>
<dbReference type="EMBL" id="JAYGHX010000006">
    <property type="protein sequence ID" value="MEA5391808.1"/>
    <property type="molecule type" value="Genomic_DNA"/>
</dbReference>
<reference evidence="11 12" key="1">
    <citation type="submission" date="2023-12" db="EMBL/GenBank/DDBJ databases">
        <title>Baltic Sea Cyanobacteria.</title>
        <authorList>
            <person name="Delbaje E."/>
            <person name="Fewer D.P."/>
            <person name="Shishido T.K."/>
        </authorList>
    </citation>
    <scope>NUCLEOTIDE SEQUENCE [LARGE SCALE GENOMIC DNA]</scope>
    <source>
        <strain evidence="11 12">UHCC 0139</strain>
    </source>
</reference>
<dbReference type="Gene3D" id="3.30.460.10">
    <property type="entry name" value="Beta Polymerase, domain 2"/>
    <property type="match status" value="1"/>
</dbReference>
<proteinExistence type="inferred from homology"/>
<dbReference type="CDD" id="cd05403">
    <property type="entry name" value="NT_KNTase_like"/>
    <property type="match status" value="1"/>
</dbReference>
<evidence type="ECO:0000256" key="7">
    <source>
        <dbReference type="ARBA" id="ARBA00022840"/>
    </source>
</evidence>
<dbReference type="PANTHER" id="PTHR33571:SF14">
    <property type="entry name" value="PROTEIN ADENYLYLTRANSFERASE MJ0435-RELATED"/>
    <property type="match status" value="1"/>
</dbReference>
<keyword evidence="3" id="KW-0808">Transferase</keyword>
<keyword evidence="5" id="KW-0479">Metal-binding</keyword>
<dbReference type="SUPFAM" id="SSF81301">
    <property type="entry name" value="Nucleotidyltransferase"/>
    <property type="match status" value="1"/>
</dbReference>